<comment type="caution">
    <text evidence="4">The sequence shown here is derived from an EMBL/GenBank/DDBJ whole genome shotgun (WGS) entry which is preliminary data.</text>
</comment>
<keyword evidence="5" id="KW-1185">Reference proteome</keyword>
<keyword evidence="1" id="KW-0479">Metal-binding</keyword>
<dbReference type="Gene3D" id="1.10.3210.10">
    <property type="entry name" value="Hypothetical protein af1432"/>
    <property type="match status" value="1"/>
</dbReference>
<protein>
    <submittedName>
        <fullName evidence="4">HD domain-containing protein</fullName>
    </submittedName>
</protein>
<dbReference type="EMBL" id="JANGAC010000007">
    <property type="protein sequence ID" value="MCQ4923667.1"/>
    <property type="molecule type" value="Genomic_DNA"/>
</dbReference>
<dbReference type="InterPro" id="IPR039356">
    <property type="entry name" value="YfbR/HDDC2"/>
</dbReference>
<dbReference type="PANTHER" id="PTHR11845">
    <property type="entry name" value="5'-DEOXYNUCLEOTIDASE HDDC2"/>
    <property type="match status" value="1"/>
</dbReference>
<evidence type="ECO:0000313" key="4">
    <source>
        <dbReference type="EMBL" id="MCQ4923667.1"/>
    </source>
</evidence>
<organism evidence="4 5">
    <name type="scientific">Tissierella carlieri</name>
    <dbReference type="NCBI Taxonomy" id="689904"/>
    <lineage>
        <taxon>Bacteria</taxon>
        <taxon>Bacillati</taxon>
        <taxon>Bacillota</taxon>
        <taxon>Tissierellia</taxon>
        <taxon>Tissierellales</taxon>
        <taxon>Tissierellaceae</taxon>
        <taxon>Tissierella</taxon>
    </lineage>
</organism>
<dbReference type="InterPro" id="IPR006674">
    <property type="entry name" value="HD_domain"/>
</dbReference>
<feature type="domain" description="HD" evidence="3">
    <location>
        <begin position="17"/>
        <end position="178"/>
    </location>
</feature>
<evidence type="ECO:0000256" key="2">
    <source>
        <dbReference type="ARBA" id="ARBA00022801"/>
    </source>
</evidence>
<dbReference type="RefSeq" id="WP_256311580.1">
    <property type="nucleotide sequence ID" value="NZ_JANGAC010000007.1"/>
</dbReference>
<sequence length="196" mass="22874">MIKERLLKDIEFIVELDKMKSILRQTSLINEDRREDDAQHSWHISVMAMILGEYSNEKIDVCKVIKMLLTHDLVEIFAGDTFCYDKVGNEDKKERENLAAEKIFGMLEEDKGRELRVLWDEFEDGKTSEALFAASMDRLQPMLSNYYNNGGTWKKFNVAKEDIYKRIAPVKKSSDELWGFVENMIEDAYDKGLISK</sequence>
<evidence type="ECO:0000259" key="3">
    <source>
        <dbReference type="Pfam" id="PF13023"/>
    </source>
</evidence>
<evidence type="ECO:0000256" key="1">
    <source>
        <dbReference type="ARBA" id="ARBA00022723"/>
    </source>
</evidence>
<name>A0ABT1SB05_9FIRM</name>
<dbReference type="Proteomes" id="UP001524478">
    <property type="component" value="Unassembled WGS sequence"/>
</dbReference>
<dbReference type="PANTHER" id="PTHR11845:SF13">
    <property type="entry name" value="5'-DEOXYNUCLEOTIDASE HDDC2"/>
    <property type="match status" value="1"/>
</dbReference>
<proteinExistence type="predicted"/>
<reference evidence="4 5" key="1">
    <citation type="submission" date="2022-06" db="EMBL/GenBank/DDBJ databases">
        <title>Isolation of gut microbiota from human fecal samples.</title>
        <authorList>
            <person name="Pamer E.G."/>
            <person name="Barat B."/>
            <person name="Waligurski E."/>
            <person name="Medina S."/>
            <person name="Paddock L."/>
            <person name="Mostad J."/>
        </authorList>
    </citation>
    <scope>NUCLEOTIDE SEQUENCE [LARGE SCALE GENOMIC DNA]</scope>
    <source>
        <strain evidence="4 5">DFI.7.95</strain>
    </source>
</reference>
<gene>
    <name evidence="4" type="ORF">NE686_11245</name>
</gene>
<dbReference type="Pfam" id="PF13023">
    <property type="entry name" value="HD_3"/>
    <property type="match status" value="1"/>
</dbReference>
<accession>A0ABT1SB05</accession>
<evidence type="ECO:0000313" key="5">
    <source>
        <dbReference type="Proteomes" id="UP001524478"/>
    </source>
</evidence>
<dbReference type="SUPFAM" id="SSF109604">
    <property type="entry name" value="HD-domain/PDEase-like"/>
    <property type="match status" value="1"/>
</dbReference>
<keyword evidence="2" id="KW-0378">Hydrolase</keyword>